<dbReference type="KEGG" id="asu:Asuc_0932"/>
<dbReference type="GO" id="GO:0006260">
    <property type="term" value="P:DNA replication"/>
    <property type="evidence" value="ECO:0007669"/>
    <property type="project" value="UniProtKB-KW"/>
</dbReference>
<dbReference type="InterPro" id="IPR004615">
    <property type="entry name" value="DNA_pol_III_psi"/>
</dbReference>
<dbReference type="EMBL" id="CP000746">
    <property type="protein sequence ID" value="ABR74300.1"/>
    <property type="molecule type" value="Genomic_DNA"/>
</dbReference>
<keyword evidence="1" id="KW-0548">Nucleotidyltransferase</keyword>
<keyword evidence="3" id="KW-1185">Reference proteome</keyword>
<dbReference type="GO" id="GO:0003887">
    <property type="term" value="F:DNA-directed DNA polymerase activity"/>
    <property type="evidence" value="ECO:0007669"/>
    <property type="project" value="UniProtKB-KW"/>
</dbReference>
<evidence type="ECO:0000313" key="3">
    <source>
        <dbReference type="Proteomes" id="UP000001114"/>
    </source>
</evidence>
<proteinExistence type="predicted"/>
<protein>
    <recommendedName>
        <fullName evidence="1">DNA polymerase III subunit psi</fullName>
    </recommendedName>
</protein>
<gene>
    <name evidence="2" type="ordered locus">Asuc_0932</name>
</gene>
<organism evidence="2 3">
    <name type="scientific">Actinobacillus succinogenes (strain ATCC 55618 / DSM 22257 / CCUG 43843 / 130Z)</name>
    <dbReference type="NCBI Taxonomy" id="339671"/>
    <lineage>
        <taxon>Bacteria</taxon>
        <taxon>Pseudomonadati</taxon>
        <taxon>Pseudomonadota</taxon>
        <taxon>Gammaproteobacteria</taxon>
        <taxon>Pasteurellales</taxon>
        <taxon>Pasteurellaceae</taxon>
        <taxon>Actinobacillus</taxon>
    </lineage>
</organism>
<dbReference type="PIRSF" id="PIRSF029225">
    <property type="entry name" value="DNA_pol_III_psi"/>
    <property type="match status" value="1"/>
</dbReference>
<dbReference type="Pfam" id="PF03603">
    <property type="entry name" value="DNA_III_psi"/>
    <property type="match status" value="1"/>
</dbReference>
<dbReference type="HOGENOM" id="CLU_132082_0_0_6"/>
<dbReference type="OrthoDB" id="5682636at2"/>
<dbReference type="STRING" id="339671.Asuc_0932"/>
<keyword evidence="1" id="KW-0808">Transferase</keyword>
<dbReference type="NCBIfam" id="NF005335">
    <property type="entry name" value="PRK06856.1-1"/>
    <property type="match status" value="1"/>
</dbReference>
<accession>A6VMV3</accession>
<dbReference type="Gene3D" id="3.40.50.10220">
    <property type="entry name" value="DNA polymerase III, psi subunit"/>
    <property type="match status" value="1"/>
</dbReference>
<reference evidence="3" key="1">
    <citation type="journal article" date="2010" name="BMC Genomics">
        <title>A genomic perspective on the potential of Actinobacillus succinogenes for industrial succinate production.</title>
        <authorList>
            <person name="McKinlay J.B."/>
            <person name="Laivenieks M."/>
            <person name="Schindler B.D."/>
            <person name="McKinlay A.A."/>
            <person name="Siddaramappa S."/>
            <person name="Challacombe J.F."/>
            <person name="Lowry S.R."/>
            <person name="Clum A."/>
            <person name="Lapidus A.L."/>
            <person name="Burkhart K.B."/>
            <person name="Harkins V."/>
            <person name="Vieille C."/>
        </authorList>
    </citation>
    <scope>NUCLEOTIDE SEQUENCE [LARGE SCALE GENOMIC DNA]</scope>
    <source>
        <strain evidence="3">ATCC 55618 / DSM 22257 / CCUG 43843 / 130Z</strain>
    </source>
</reference>
<dbReference type="eggNOG" id="COG3050">
    <property type="taxonomic scope" value="Bacteria"/>
</dbReference>
<evidence type="ECO:0000313" key="2">
    <source>
        <dbReference type="EMBL" id="ABR74300.1"/>
    </source>
</evidence>
<sequence>MNKRDFILCEMGIIQWELVRPDVLKGAVNIPISENIRLIVISDNLPERQNCLLQDILRSVELNQSECLFTDFAHISHLNIRHPLKYWVLTENQEKIDRTLPLCKQAEKIWQSADLTRLSADGKLKRALWKQICKL</sequence>
<dbReference type="InterPro" id="IPR036654">
    <property type="entry name" value="DNA_pol_III_psi_sf"/>
</dbReference>
<name>A6VMV3_ACTSZ</name>
<evidence type="ECO:0000256" key="1">
    <source>
        <dbReference type="PIRNR" id="PIRNR029225"/>
    </source>
</evidence>
<comment type="function">
    <text evidence="1">Part of the beta sliding clamp loading complex, which hydrolyzes ATP to load the beta clamp onto primed DNA to form the DNA replication pre-initiation complex. DNA polymerase III is a complex, multichain enzyme responsible for most of the replicative synthesis in bacteria. This DNA polymerase also exhibits 3' to 5' exonuclease activity.</text>
</comment>
<dbReference type="RefSeq" id="WP_012072677.1">
    <property type="nucleotide sequence ID" value="NC_009655.1"/>
</dbReference>
<dbReference type="GO" id="GO:0008408">
    <property type="term" value="F:3'-5' exonuclease activity"/>
    <property type="evidence" value="ECO:0007669"/>
    <property type="project" value="InterPro"/>
</dbReference>
<dbReference type="AlphaFoldDB" id="A6VMV3"/>
<dbReference type="SUPFAM" id="SSF102220">
    <property type="entry name" value="DNA polymerase III psi subunit"/>
    <property type="match status" value="1"/>
</dbReference>
<keyword evidence="1" id="KW-0235">DNA replication</keyword>
<dbReference type="Proteomes" id="UP000001114">
    <property type="component" value="Chromosome"/>
</dbReference>
<keyword evidence="1" id="KW-0239">DNA-directed DNA polymerase</keyword>